<dbReference type="EMBL" id="JAFBMS010000018">
    <property type="protein sequence ID" value="KAG9345324.1"/>
    <property type="molecule type" value="Genomic_DNA"/>
</dbReference>
<feature type="transmembrane region" description="Helical" evidence="1">
    <location>
        <begin position="46"/>
        <end position="65"/>
    </location>
</feature>
<keyword evidence="1" id="KW-0812">Transmembrane</keyword>
<dbReference type="OrthoDB" id="5971907at2759"/>
<protein>
    <submittedName>
        <fullName evidence="2">Uncharacterized protein</fullName>
    </submittedName>
</protein>
<organism evidence="2 3">
    <name type="scientific">Albula glossodonta</name>
    <name type="common">roundjaw bonefish</name>
    <dbReference type="NCBI Taxonomy" id="121402"/>
    <lineage>
        <taxon>Eukaryota</taxon>
        <taxon>Metazoa</taxon>
        <taxon>Chordata</taxon>
        <taxon>Craniata</taxon>
        <taxon>Vertebrata</taxon>
        <taxon>Euteleostomi</taxon>
        <taxon>Actinopterygii</taxon>
        <taxon>Neopterygii</taxon>
        <taxon>Teleostei</taxon>
        <taxon>Albuliformes</taxon>
        <taxon>Albulidae</taxon>
        <taxon>Albula</taxon>
    </lineage>
</organism>
<accession>A0A8T2NYV4</accession>
<dbReference type="Proteomes" id="UP000824540">
    <property type="component" value="Unassembled WGS sequence"/>
</dbReference>
<proteinExistence type="predicted"/>
<dbReference type="GO" id="GO:0005819">
    <property type="term" value="C:spindle"/>
    <property type="evidence" value="ECO:0007669"/>
    <property type="project" value="TreeGrafter"/>
</dbReference>
<dbReference type="AlphaFoldDB" id="A0A8T2NYV4"/>
<name>A0A8T2NYV4_9TELE</name>
<dbReference type="GO" id="GO:0000281">
    <property type="term" value="P:mitotic cytokinesis"/>
    <property type="evidence" value="ECO:0007669"/>
    <property type="project" value="TreeGrafter"/>
</dbReference>
<keyword evidence="3" id="KW-1185">Reference proteome</keyword>
<dbReference type="GO" id="GO:0016020">
    <property type="term" value="C:membrane"/>
    <property type="evidence" value="ECO:0007669"/>
    <property type="project" value="InterPro"/>
</dbReference>
<keyword evidence="1" id="KW-1133">Transmembrane helix</keyword>
<gene>
    <name evidence="2" type="ORF">JZ751_009870</name>
</gene>
<keyword evidence="1" id="KW-0472">Membrane</keyword>
<comment type="caution">
    <text evidence="2">The sequence shown here is derived from an EMBL/GenBank/DDBJ whole genome shotgun (WGS) entry which is preliminary data.</text>
</comment>
<dbReference type="GO" id="GO:0005737">
    <property type="term" value="C:cytoplasm"/>
    <property type="evidence" value="ECO:0007669"/>
    <property type="project" value="TreeGrafter"/>
</dbReference>
<evidence type="ECO:0000256" key="1">
    <source>
        <dbReference type="SAM" id="Phobius"/>
    </source>
</evidence>
<dbReference type="Pfam" id="PF05439">
    <property type="entry name" value="JTB"/>
    <property type="match status" value="1"/>
</dbReference>
<dbReference type="PANTHER" id="PTHR13041:SF3">
    <property type="entry name" value="PROTEIN JTB"/>
    <property type="match status" value="1"/>
</dbReference>
<feature type="transmembrane region" description="Helical" evidence="1">
    <location>
        <begin position="17"/>
        <end position="34"/>
    </location>
</feature>
<sequence length="91" mass="10533">MLTVPTRPSIMESDCRICARTLAIYIVLCSWISFSCRSAEMEEHRFWKFEGTMLGLTVVFALLVVTRQRALDRLASEKNLVKNIELQKRPN</sequence>
<evidence type="ECO:0000313" key="3">
    <source>
        <dbReference type="Proteomes" id="UP000824540"/>
    </source>
</evidence>
<dbReference type="GO" id="GO:0005813">
    <property type="term" value="C:centrosome"/>
    <property type="evidence" value="ECO:0007669"/>
    <property type="project" value="TreeGrafter"/>
</dbReference>
<dbReference type="GO" id="GO:0030496">
    <property type="term" value="C:midbody"/>
    <property type="evidence" value="ECO:0007669"/>
    <property type="project" value="TreeGrafter"/>
</dbReference>
<dbReference type="InterPro" id="IPR008657">
    <property type="entry name" value="JTB"/>
</dbReference>
<dbReference type="PANTHER" id="PTHR13041">
    <property type="entry name" value="JTB PROTEIN-RELATED"/>
    <property type="match status" value="1"/>
</dbReference>
<reference evidence="2" key="1">
    <citation type="thesis" date="2021" institute="BYU ScholarsArchive" country="Provo, UT, USA">
        <title>Applications of and Algorithms for Genome Assembly and Genomic Analyses with an Emphasis on Marine Teleosts.</title>
        <authorList>
            <person name="Pickett B.D."/>
        </authorList>
    </citation>
    <scope>NUCLEOTIDE SEQUENCE</scope>
    <source>
        <strain evidence="2">HI-2016</strain>
    </source>
</reference>
<evidence type="ECO:0000313" key="2">
    <source>
        <dbReference type="EMBL" id="KAG9345324.1"/>
    </source>
</evidence>